<proteinExistence type="predicted"/>
<name>A0ABT4NT03_RHOOP</name>
<organism evidence="1 2">
    <name type="scientific">Rhodococcus opacus</name>
    <name type="common">Nocardia opaca</name>
    <dbReference type="NCBI Taxonomy" id="37919"/>
    <lineage>
        <taxon>Bacteria</taxon>
        <taxon>Bacillati</taxon>
        <taxon>Actinomycetota</taxon>
        <taxon>Actinomycetes</taxon>
        <taxon>Mycobacteriales</taxon>
        <taxon>Nocardiaceae</taxon>
        <taxon>Rhodococcus</taxon>
    </lineage>
</organism>
<dbReference type="RefSeq" id="WP_169695246.1">
    <property type="nucleotide sequence ID" value="NZ_CP137575.1"/>
</dbReference>
<keyword evidence="2" id="KW-1185">Reference proteome</keyword>
<gene>
    <name evidence="1" type="ORF">O4328_44090</name>
</gene>
<sequence length="71" mass="7773">MFGEVWFTAVFVHGGPEQVDVSLSIHAEVLEDFVVGCTTEWQPFLREADDDVVLAQLAAVFRACLLVSSSS</sequence>
<evidence type="ECO:0000313" key="1">
    <source>
        <dbReference type="EMBL" id="MCZ4590518.1"/>
    </source>
</evidence>
<reference evidence="1" key="1">
    <citation type="submission" date="2022-12" db="EMBL/GenBank/DDBJ databases">
        <authorList>
            <person name="Krivoruchko A.V."/>
            <person name="Elkin A."/>
        </authorList>
    </citation>
    <scope>NUCLEOTIDE SEQUENCE</scope>
    <source>
        <strain evidence="1">IEGM 249</strain>
    </source>
</reference>
<evidence type="ECO:0000313" key="2">
    <source>
        <dbReference type="Proteomes" id="UP001066327"/>
    </source>
</evidence>
<comment type="caution">
    <text evidence="1">The sequence shown here is derived from an EMBL/GenBank/DDBJ whole genome shotgun (WGS) entry which is preliminary data.</text>
</comment>
<dbReference type="EMBL" id="JAPWIS010000053">
    <property type="protein sequence ID" value="MCZ4590518.1"/>
    <property type="molecule type" value="Genomic_DNA"/>
</dbReference>
<dbReference type="Proteomes" id="UP001066327">
    <property type="component" value="Unassembled WGS sequence"/>
</dbReference>
<accession>A0ABT4NT03</accession>
<protein>
    <submittedName>
        <fullName evidence="1">Uncharacterized protein</fullName>
    </submittedName>
</protein>